<protein>
    <recommendedName>
        <fullName evidence="4">Peptidase C13 family protein</fullName>
    </recommendedName>
</protein>
<evidence type="ECO:0000313" key="3">
    <source>
        <dbReference type="Proteomes" id="UP000054324"/>
    </source>
</evidence>
<proteinExistence type="inferred from homology"/>
<dbReference type="Gene3D" id="1.10.132.130">
    <property type="match status" value="1"/>
</dbReference>
<sequence length="331" mass="38368">FTPLVIPYSPFICFLLHSDVYHAYQVLRENKVPAVNIINFAYDDIANNPNNPFKGKVFHDYEHEVIYKGVVTDYRGNLDAGEFNKILIYLHTNKMYNQMVLYMDACYSGSTFQNILPSDVGRRVAHAYCELYGCLSATRDIKETIERLGVIDNLILQKGIKDSMKSFNTVGLLRLPEWRPLDPPFAWLETSNDMATQHFQGSSCFHAQNDLKKRTPVQQYEVVQTWAKFSYVIRHGDKPNVAGKKPSFQTNCFGMSRRLMEATTEEEYETAWRKLYRAFQRAHNFKDSFRGIVMDVTTHNKPTVMGSSKHVELTCFKAVFMQIQTHCFKFQ</sequence>
<accession>A0A074Z0N9</accession>
<dbReference type="GO" id="GO:0005773">
    <property type="term" value="C:vacuole"/>
    <property type="evidence" value="ECO:0007669"/>
    <property type="project" value="GOC"/>
</dbReference>
<dbReference type="PANTHER" id="PTHR12000">
    <property type="entry name" value="HEMOGLOBINASE FAMILY MEMBER"/>
    <property type="match status" value="1"/>
</dbReference>
<dbReference type="Gene3D" id="3.40.50.1460">
    <property type="match status" value="2"/>
</dbReference>
<dbReference type="KEGG" id="ovi:T265_15693"/>
<dbReference type="Pfam" id="PF01650">
    <property type="entry name" value="Peptidase_C13"/>
    <property type="match status" value="1"/>
</dbReference>
<dbReference type="CTD" id="20329858"/>
<dbReference type="EMBL" id="KL597369">
    <property type="protein sequence ID" value="KER19037.1"/>
    <property type="molecule type" value="Genomic_DNA"/>
</dbReference>
<dbReference type="RefSeq" id="XP_009177216.1">
    <property type="nucleotide sequence ID" value="XM_009178952.1"/>
</dbReference>
<name>A0A074Z0N9_OPIVI</name>
<dbReference type="GeneID" id="20329858"/>
<dbReference type="GO" id="GO:0051603">
    <property type="term" value="P:proteolysis involved in protein catabolic process"/>
    <property type="evidence" value="ECO:0007669"/>
    <property type="project" value="TreeGrafter"/>
</dbReference>
<comment type="similarity">
    <text evidence="1">Belongs to the peptidase C13 family.</text>
</comment>
<dbReference type="GO" id="GO:0004197">
    <property type="term" value="F:cysteine-type endopeptidase activity"/>
    <property type="evidence" value="ECO:0007669"/>
    <property type="project" value="TreeGrafter"/>
</dbReference>
<evidence type="ECO:0008006" key="4">
    <source>
        <dbReference type="Google" id="ProtNLM"/>
    </source>
</evidence>
<dbReference type="Proteomes" id="UP000054324">
    <property type="component" value="Unassembled WGS sequence"/>
</dbReference>
<gene>
    <name evidence="2" type="ORF">T265_15693</name>
</gene>
<dbReference type="AlphaFoldDB" id="A0A074Z0N9"/>
<evidence type="ECO:0000313" key="2">
    <source>
        <dbReference type="EMBL" id="KER19037.1"/>
    </source>
</evidence>
<dbReference type="OrthoDB" id="192611at2759"/>
<feature type="non-terminal residue" evidence="2">
    <location>
        <position position="331"/>
    </location>
</feature>
<dbReference type="InterPro" id="IPR046427">
    <property type="entry name" value="Legumain_prodom_sf"/>
</dbReference>
<feature type="non-terminal residue" evidence="2">
    <location>
        <position position="1"/>
    </location>
</feature>
<dbReference type="PIRSF" id="PIRSF019663">
    <property type="entry name" value="Legumain"/>
    <property type="match status" value="1"/>
</dbReference>
<evidence type="ECO:0000256" key="1">
    <source>
        <dbReference type="ARBA" id="ARBA00009941"/>
    </source>
</evidence>
<dbReference type="GO" id="GO:0006624">
    <property type="term" value="P:vacuolar protein processing"/>
    <property type="evidence" value="ECO:0007669"/>
    <property type="project" value="TreeGrafter"/>
</dbReference>
<dbReference type="PRINTS" id="PR00776">
    <property type="entry name" value="HEMOGLOBNASE"/>
</dbReference>
<keyword evidence="3" id="KW-1185">Reference proteome</keyword>
<reference evidence="2 3" key="1">
    <citation type="submission" date="2013-11" db="EMBL/GenBank/DDBJ databases">
        <title>Opisthorchis viverrini - life in the bile duct.</title>
        <authorList>
            <person name="Young N.D."/>
            <person name="Nagarajan N."/>
            <person name="Lin S.J."/>
            <person name="Korhonen P.K."/>
            <person name="Jex A.R."/>
            <person name="Hall R.S."/>
            <person name="Safavi-Hemami H."/>
            <person name="Kaewkong W."/>
            <person name="Bertrand D."/>
            <person name="Gao S."/>
            <person name="Seet Q."/>
            <person name="Wongkham S."/>
            <person name="Teh B.T."/>
            <person name="Wongkham C."/>
            <person name="Intapan P.M."/>
            <person name="Maleewong W."/>
            <person name="Yang X."/>
            <person name="Hu M."/>
            <person name="Wang Z."/>
            <person name="Hofmann A."/>
            <person name="Sternberg P.W."/>
            <person name="Tan P."/>
            <person name="Wang J."/>
            <person name="Gasser R.B."/>
        </authorList>
    </citation>
    <scope>NUCLEOTIDE SEQUENCE [LARGE SCALE GENOMIC DNA]</scope>
</reference>
<dbReference type="InterPro" id="IPR001096">
    <property type="entry name" value="Peptidase_C13"/>
</dbReference>
<dbReference type="PANTHER" id="PTHR12000:SF42">
    <property type="entry name" value="LEGUMAIN"/>
    <property type="match status" value="1"/>
</dbReference>
<organism evidence="2 3">
    <name type="scientific">Opisthorchis viverrini</name>
    <name type="common">Southeast Asian liver fluke</name>
    <dbReference type="NCBI Taxonomy" id="6198"/>
    <lineage>
        <taxon>Eukaryota</taxon>
        <taxon>Metazoa</taxon>
        <taxon>Spiralia</taxon>
        <taxon>Lophotrochozoa</taxon>
        <taxon>Platyhelminthes</taxon>
        <taxon>Trematoda</taxon>
        <taxon>Digenea</taxon>
        <taxon>Opisthorchiida</taxon>
        <taxon>Opisthorchiata</taxon>
        <taxon>Opisthorchiidae</taxon>
        <taxon>Opisthorchis</taxon>
    </lineage>
</organism>